<keyword evidence="11" id="KW-1185">Reference proteome</keyword>
<gene>
    <name evidence="10" type="ORF">P9H32_17960</name>
</gene>
<dbReference type="PANTHER" id="PTHR46323:SF2">
    <property type="entry name" value="BETA-GALACTOSIDASE"/>
    <property type="match status" value="1"/>
</dbReference>
<dbReference type="InterPro" id="IPR014718">
    <property type="entry name" value="GH-type_carb-bd"/>
</dbReference>
<evidence type="ECO:0000256" key="6">
    <source>
        <dbReference type="SAM" id="MobiDB-lite"/>
    </source>
</evidence>
<dbReference type="Gene3D" id="2.70.98.10">
    <property type="match status" value="1"/>
</dbReference>
<dbReference type="SUPFAM" id="SSF49785">
    <property type="entry name" value="Galactose-binding domain-like"/>
    <property type="match status" value="1"/>
</dbReference>
<dbReference type="EMBL" id="JARVCO010000012">
    <property type="protein sequence ID" value="MDZ8120517.1"/>
    <property type="molecule type" value="Genomic_DNA"/>
</dbReference>
<dbReference type="InterPro" id="IPR013783">
    <property type="entry name" value="Ig-like_fold"/>
</dbReference>
<evidence type="ECO:0000256" key="3">
    <source>
        <dbReference type="ARBA" id="ARBA00012756"/>
    </source>
</evidence>
<feature type="domain" description="Glycosyl hydrolases family 2 sugar binding" evidence="9">
    <location>
        <begin position="51"/>
        <end position="184"/>
    </location>
</feature>
<keyword evidence="5" id="KW-0326">Glycosidase</keyword>
<dbReference type="InterPro" id="IPR017853">
    <property type="entry name" value="GH"/>
</dbReference>
<dbReference type="SUPFAM" id="SSF49303">
    <property type="entry name" value="beta-Galactosidase/glucuronidase domain"/>
    <property type="match status" value="1"/>
</dbReference>
<dbReference type="Pfam" id="PF00703">
    <property type="entry name" value="Glyco_hydro_2"/>
    <property type="match status" value="1"/>
</dbReference>
<dbReference type="PANTHER" id="PTHR46323">
    <property type="entry name" value="BETA-GALACTOSIDASE"/>
    <property type="match status" value="1"/>
</dbReference>
<sequence length="940" mass="105521">MKKVLVVLGAWIAWGASAQHAERVYLSGKGPSDAVEWDFFCSEGRKSGEWTKIPVPSNWEQQGFGGYAYGHDTPKGEHDETGTYRTTFLVPKAWKDKHVRIVFEGAMNETSVKVNGKVAGAPNEGGYLPFRYNLDENELKYGEVNELEVLVKKRPENVSLDRAERKGDYWVFGGIYRPVYLEVLPKMFIDRVAIDAQADGTFRMDVFPQIYDYGKLRKGHLMEQVDEVVARIQTLDGEPVGEMMSARMYGGAGMVRLEGRVNNPNLWSPEFPNLYAVKVSLRKEGRVLFEKTERFGFRTFELRPEDGLYLNGKKIRIQGVNRNVFDPQTARAVNKEDVWNEARAIKAMNVNMVRSHMPATTEFMNACDELGLFVIVELCTWSTPVIDTPIARNLVFELVAKYQNHPSVLFWANGNEGGFNLEVGGLYHLLDIQRRPVLHPWLHNEALDTMHYPAYKQLVERLRGPRVYMPTEFMHGLYDGGMGAGLEDYWEAIRKSAYGAGGILWCWKDAAIARTDRGGKLDTFGNRSADGVVGPNGEKEASYFTVREIWSPIQIPVETLPNDFSGTLPVENRYYDTSLNRCTLEWELVDYSGPYDAKASINVLEKGRLQGPNVEPGKTGAIKLPLPADWRNADALKLRAFGVNGVEVMQWTWPISTSQTERKTMAGVKPEPLKGKPFDIQMGETLWSFSPETGQLLNCTVGDHVVGPVSGPNLYAGISDQAFDFTFDWNATVVKQNDAIVIESKSRDGASSFRWTLAPGGLVQLDYSFAPIESPVIYCAVGFDLPEEEVQSKRWLGDGPFRIWGNRRKGPQYGLWENEYNDAITGVTWEYPEFKGIFSDVEWMRLSLKGGHSLLIKSPAPAEVGVLIPKNSEGPRGDRKHPTGPSNAMWDYPESGGLFLFHKLPPVGTKSKDISLLGPQSGLVKRSEQITGRVTFHSFE</sequence>
<dbReference type="InterPro" id="IPR011013">
    <property type="entry name" value="Gal_mutarotase_sf_dom"/>
</dbReference>
<comment type="caution">
    <text evidence="10">The sequence shown here is derived from an EMBL/GenBank/DDBJ whole genome shotgun (WGS) entry which is preliminary data.</text>
</comment>
<dbReference type="InterPro" id="IPR036156">
    <property type="entry name" value="Beta-gal/glucu_dom_sf"/>
</dbReference>
<dbReference type="InterPro" id="IPR006103">
    <property type="entry name" value="Glyco_hydro_2_cat"/>
</dbReference>
<dbReference type="InterPro" id="IPR008979">
    <property type="entry name" value="Galactose-bd-like_sf"/>
</dbReference>
<protein>
    <recommendedName>
        <fullName evidence="3">beta-galactosidase</fullName>
        <ecNumber evidence="3">3.2.1.23</ecNumber>
    </recommendedName>
</protein>
<evidence type="ECO:0000313" key="11">
    <source>
        <dbReference type="Proteomes" id="UP001290861"/>
    </source>
</evidence>
<dbReference type="Proteomes" id="UP001290861">
    <property type="component" value="Unassembled WGS sequence"/>
</dbReference>
<feature type="domain" description="Glycoside hydrolase family 2 immunoglobulin-like beta-sandwich" evidence="7">
    <location>
        <begin position="257"/>
        <end position="298"/>
    </location>
</feature>
<evidence type="ECO:0000256" key="4">
    <source>
        <dbReference type="ARBA" id="ARBA00022801"/>
    </source>
</evidence>
<dbReference type="RefSeq" id="WP_322610291.1">
    <property type="nucleotide sequence ID" value="NZ_JARVCO010000012.1"/>
</dbReference>
<dbReference type="EC" id="3.2.1.23" evidence="3"/>
<evidence type="ECO:0000259" key="8">
    <source>
        <dbReference type="Pfam" id="PF02836"/>
    </source>
</evidence>
<evidence type="ECO:0000259" key="9">
    <source>
        <dbReference type="Pfam" id="PF02837"/>
    </source>
</evidence>
<dbReference type="SUPFAM" id="SSF74650">
    <property type="entry name" value="Galactose mutarotase-like"/>
    <property type="match status" value="1"/>
</dbReference>
<dbReference type="Gene3D" id="2.60.120.260">
    <property type="entry name" value="Galactose-binding domain-like"/>
    <property type="match status" value="1"/>
</dbReference>
<comment type="similarity">
    <text evidence="2">Belongs to the glycosyl hydrolase 2 family.</text>
</comment>
<feature type="domain" description="Glycoside hydrolase family 2 catalytic" evidence="8">
    <location>
        <begin position="306"/>
        <end position="517"/>
    </location>
</feature>
<reference evidence="10 11" key="1">
    <citation type="journal article" date="2024" name="Appl. Environ. Microbiol.">
        <title>Pontiella agarivorans sp. nov., a novel marine anaerobic bacterium capable of degrading macroalgal polysaccharides and fixing nitrogen.</title>
        <authorList>
            <person name="Liu N."/>
            <person name="Kivenson V."/>
            <person name="Peng X."/>
            <person name="Cui Z."/>
            <person name="Lankiewicz T.S."/>
            <person name="Gosselin K.M."/>
            <person name="English C.J."/>
            <person name="Blair E.M."/>
            <person name="O'Malley M.A."/>
            <person name="Valentine D.L."/>
        </authorList>
    </citation>
    <scope>NUCLEOTIDE SEQUENCE [LARGE SCALE GENOMIC DNA]</scope>
    <source>
        <strain evidence="10 11">NLcol2</strain>
    </source>
</reference>
<comment type="catalytic activity">
    <reaction evidence="1">
        <text>Hydrolysis of terminal non-reducing beta-D-galactose residues in beta-D-galactosides.</text>
        <dbReference type="EC" id="3.2.1.23"/>
    </reaction>
</comment>
<dbReference type="Pfam" id="PF02836">
    <property type="entry name" value="Glyco_hydro_2_C"/>
    <property type="match status" value="1"/>
</dbReference>
<dbReference type="SUPFAM" id="SSF51445">
    <property type="entry name" value="(Trans)glycosidases"/>
    <property type="match status" value="1"/>
</dbReference>
<dbReference type="Gene3D" id="2.60.40.10">
    <property type="entry name" value="Immunoglobulins"/>
    <property type="match status" value="1"/>
</dbReference>
<accession>A0ABU5N257</accession>
<organism evidence="10 11">
    <name type="scientific">Pontiella agarivorans</name>
    <dbReference type="NCBI Taxonomy" id="3038953"/>
    <lineage>
        <taxon>Bacteria</taxon>
        <taxon>Pseudomonadati</taxon>
        <taxon>Kiritimatiellota</taxon>
        <taxon>Kiritimatiellia</taxon>
        <taxon>Kiritimatiellales</taxon>
        <taxon>Pontiellaceae</taxon>
        <taxon>Pontiella</taxon>
    </lineage>
</organism>
<dbReference type="Pfam" id="PF02837">
    <property type="entry name" value="Glyco_hydro_2_N"/>
    <property type="match status" value="1"/>
</dbReference>
<dbReference type="InterPro" id="IPR006102">
    <property type="entry name" value="Ig-like_GH2"/>
</dbReference>
<dbReference type="InterPro" id="IPR006104">
    <property type="entry name" value="Glyco_hydro_2_N"/>
</dbReference>
<evidence type="ECO:0000256" key="1">
    <source>
        <dbReference type="ARBA" id="ARBA00001412"/>
    </source>
</evidence>
<evidence type="ECO:0000256" key="2">
    <source>
        <dbReference type="ARBA" id="ARBA00007401"/>
    </source>
</evidence>
<dbReference type="Gene3D" id="3.20.20.80">
    <property type="entry name" value="Glycosidases"/>
    <property type="match status" value="1"/>
</dbReference>
<dbReference type="InterPro" id="IPR050347">
    <property type="entry name" value="Bact_Beta-galactosidase"/>
</dbReference>
<evidence type="ECO:0000259" key="7">
    <source>
        <dbReference type="Pfam" id="PF00703"/>
    </source>
</evidence>
<dbReference type="GO" id="GO:0016787">
    <property type="term" value="F:hydrolase activity"/>
    <property type="evidence" value="ECO:0007669"/>
    <property type="project" value="UniProtKB-KW"/>
</dbReference>
<feature type="region of interest" description="Disordered" evidence="6">
    <location>
        <begin position="867"/>
        <end position="886"/>
    </location>
</feature>
<proteinExistence type="inferred from homology"/>
<name>A0ABU5N257_9BACT</name>
<keyword evidence="4 10" id="KW-0378">Hydrolase</keyword>
<evidence type="ECO:0000256" key="5">
    <source>
        <dbReference type="ARBA" id="ARBA00023295"/>
    </source>
</evidence>
<evidence type="ECO:0000313" key="10">
    <source>
        <dbReference type="EMBL" id="MDZ8120517.1"/>
    </source>
</evidence>